<protein>
    <submittedName>
        <fullName evidence="1">Uncharacterized protein</fullName>
    </submittedName>
</protein>
<evidence type="ECO:0000313" key="2">
    <source>
        <dbReference type="Proteomes" id="UP000438429"/>
    </source>
</evidence>
<proteinExistence type="predicted"/>
<dbReference type="EMBL" id="VEVO01000013">
    <property type="protein sequence ID" value="KAF0032464.1"/>
    <property type="molecule type" value="Genomic_DNA"/>
</dbReference>
<sequence length="119" mass="12894">MAQAQISGRAPRFLCKVLSLSLSSDPAVQLQCSASDARHPVTMSDGKITGMKVKHIVDCGEKSRFVKKKKKANRLPPIPLSRSSAKQFDGSEISLSLLAACEFLRGKTNIAEFTGFSCH</sequence>
<gene>
    <name evidence="1" type="ORF">F2P81_014754</name>
</gene>
<dbReference type="Proteomes" id="UP000438429">
    <property type="component" value="Unassembled WGS sequence"/>
</dbReference>
<dbReference type="AlphaFoldDB" id="A0A6A4SMZ8"/>
<reference evidence="1 2" key="1">
    <citation type="submission" date="2019-06" db="EMBL/GenBank/DDBJ databases">
        <title>Draft genomes of female and male turbot (Scophthalmus maximus).</title>
        <authorList>
            <person name="Xu H."/>
            <person name="Xu X.-W."/>
            <person name="Shao C."/>
            <person name="Chen S."/>
        </authorList>
    </citation>
    <scope>NUCLEOTIDE SEQUENCE [LARGE SCALE GENOMIC DNA]</scope>
    <source>
        <strain evidence="1">Ysfricsl-2016a</strain>
        <tissue evidence="1">Blood</tissue>
    </source>
</reference>
<comment type="caution">
    <text evidence="1">The sequence shown here is derived from an EMBL/GenBank/DDBJ whole genome shotgun (WGS) entry which is preliminary data.</text>
</comment>
<accession>A0A6A4SMZ8</accession>
<organism evidence="1 2">
    <name type="scientific">Scophthalmus maximus</name>
    <name type="common">Turbot</name>
    <name type="synonym">Psetta maxima</name>
    <dbReference type="NCBI Taxonomy" id="52904"/>
    <lineage>
        <taxon>Eukaryota</taxon>
        <taxon>Metazoa</taxon>
        <taxon>Chordata</taxon>
        <taxon>Craniata</taxon>
        <taxon>Vertebrata</taxon>
        <taxon>Euteleostomi</taxon>
        <taxon>Actinopterygii</taxon>
        <taxon>Neopterygii</taxon>
        <taxon>Teleostei</taxon>
        <taxon>Neoteleostei</taxon>
        <taxon>Acanthomorphata</taxon>
        <taxon>Carangaria</taxon>
        <taxon>Pleuronectiformes</taxon>
        <taxon>Pleuronectoidei</taxon>
        <taxon>Scophthalmidae</taxon>
        <taxon>Scophthalmus</taxon>
    </lineage>
</organism>
<evidence type="ECO:0000313" key="1">
    <source>
        <dbReference type="EMBL" id="KAF0032464.1"/>
    </source>
</evidence>
<name>A0A6A4SMZ8_SCOMX</name>